<dbReference type="InterPro" id="IPR036249">
    <property type="entry name" value="Thioredoxin-like_sf"/>
</dbReference>
<accession>A0A418X320</accession>
<evidence type="ECO:0000313" key="3">
    <source>
        <dbReference type="Proteomes" id="UP000285190"/>
    </source>
</evidence>
<sequence length="256" mass="27561">MKTLATSFTLFLALFIVPWPNAVAQACSKQSPAHTVALLELYTSEGCSSCPPADQFVSKLRDAGLTAEQVVPLSLHVDYWDYIGWKDIYAKRTFTERQRWLSERASSRTIYTPEIFVAGKELRNWRSGVPAAVRRANERPAQADIRIALGALSDAGLPVDVNAQSAQGGQLFVALYENGLTSVIRAGENRGVTLQHDYVVRDWIGPIALNGAPGKAQLQRALALPAGAAKNLGVAAFVQSDTGEVLQALALPVCAG</sequence>
<dbReference type="PANTHER" id="PTHR36057">
    <property type="match status" value="1"/>
</dbReference>
<protein>
    <submittedName>
        <fullName evidence="2">DUF1223 domain-containing protein</fullName>
    </submittedName>
</protein>
<gene>
    <name evidence="2" type="ORF">D3870_13320</name>
</gene>
<feature type="chain" id="PRO_5019086468" evidence="1">
    <location>
        <begin position="25"/>
        <end position="256"/>
    </location>
</feature>
<dbReference type="SUPFAM" id="SSF52833">
    <property type="entry name" value="Thioredoxin-like"/>
    <property type="match status" value="1"/>
</dbReference>
<evidence type="ECO:0000256" key="1">
    <source>
        <dbReference type="SAM" id="SignalP"/>
    </source>
</evidence>
<proteinExistence type="predicted"/>
<keyword evidence="1" id="KW-0732">Signal</keyword>
<comment type="caution">
    <text evidence="2">The sequence shown here is derived from an EMBL/GenBank/DDBJ whole genome shotgun (WGS) entry which is preliminary data.</text>
</comment>
<evidence type="ECO:0000313" key="2">
    <source>
        <dbReference type="EMBL" id="RJG06850.1"/>
    </source>
</evidence>
<name>A0A418X320_9BURK</name>
<feature type="signal peptide" evidence="1">
    <location>
        <begin position="1"/>
        <end position="24"/>
    </location>
</feature>
<organism evidence="2 3">
    <name type="scientific">Noviherbaspirillum cavernae</name>
    <dbReference type="NCBI Taxonomy" id="2320862"/>
    <lineage>
        <taxon>Bacteria</taxon>
        <taxon>Pseudomonadati</taxon>
        <taxon>Pseudomonadota</taxon>
        <taxon>Betaproteobacteria</taxon>
        <taxon>Burkholderiales</taxon>
        <taxon>Oxalobacteraceae</taxon>
        <taxon>Noviherbaspirillum</taxon>
    </lineage>
</organism>
<dbReference type="InterPro" id="IPR010634">
    <property type="entry name" value="DUF1223"/>
</dbReference>
<dbReference type="PANTHER" id="PTHR36057:SF1">
    <property type="entry name" value="LIPOPROTEIN LIPID ATTACHMENT SITE-LIKE PROTEIN, PUTATIVE (DUF1223)-RELATED"/>
    <property type="match status" value="1"/>
</dbReference>
<dbReference type="OrthoDB" id="9808254at2"/>
<dbReference type="Proteomes" id="UP000285190">
    <property type="component" value="Unassembled WGS sequence"/>
</dbReference>
<reference evidence="2 3" key="1">
    <citation type="submission" date="2018-09" db="EMBL/GenBank/DDBJ databases">
        <authorList>
            <person name="Zhu H."/>
        </authorList>
    </citation>
    <scope>NUCLEOTIDE SEQUENCE [LARGE SCALE GENOMIC DNA]</scope>
    <source>
        <strain evidence="2 3">K2R10-39</strain>
    </source>
</reference>
<dbReference type="EMBL" id="QYUN01000002">
    <property type="protein sequence ID" value="RJG06850.1"/>
    <property type="molecule type" value="Genomic_DNA"/>
</dbReference>
<keyword evidence="3" id="KW-1185">Reference proteome</keyword>
<dbReference type="PROSITE" id="PS51257">
    <property type="entry name" value="PROKAR_LIPOPROTEIN"/>
    <property type="match status" value="1"/>
</dbReference>
<dbReference type="Pfam" id="PF06764">
    <property type="entry name" value="DUF1223"/>
    <property type="match status" value="1"/>
</dbReference>
<dbReference type="RefSeq" id="WP_119739794.1">
    <property type="nucleotide sequence ID" value="NZ_QYUN01000002.1"/>
</dbReference>
<dbReference type="AlphaFoldDB" id="A0A418X320"/>